<name>A0A8S3A331_9BILA</name>
<dbReference type="OrthoDB" id="10500938at2759"/>
<dbReference type="PANTHER" id="PTHR43272:SF33">
    <property type="entry name" value="AMP-BINDING DOMAIN-CONTAINING PROTEIN-RELATED"/>
    <property type="match status" value="1"/>
</dbReference>
<reference evidence="4" key="1">
    <citation type="submission" date="2021-02" db="EMBL/GenBank/DDBJ databases">
        <authorList>
            <person name="Nowell W R."/>
        </authorList>
    </citation>
    <scope>NUCLEOTIDE SEQUENCE</scope>
</reference>
<evidence type="ECO:0000313" key="4">
    <source>
        <dbReference type="EMBL" id="CAF4674736.1"/>
    </source>
</evidence>
<dbReference type="Proteomes" id="UP000681722">
    <property type="component" value="Unassembled WGS sequence"/>
</dbReference>
<comment type="caution">
    <text evidence="4">The sequence shown here is derived from an EMBL/GenBank/DDBJ whole genome shotgun (WGS) entry which is preliminary data.</text>
</comment>
<dbReference type="GO" id="GO:0004467">
    <property type="term" value="F:long-chain fatty acid-CoA ligase activity"/>
    <property type="evidence" value="ECO:0007669"/>
    <property type="project" value="TreeGrafter"/>
</dbReference>
<feature type="non-terminal residue" evidence="4">
    <location>
        <position position="123"/>
    </location>
</feature>
<dbReference type="GO" id="GO:0016020">
    <property type="term" value="C:membrane"/>
    <property type="evidence" value="ECO:0007669"/>
    <property type="project" value="TreeGrafter"/>
</dbReference>
<dbReference type="GO" id="GO:0005524">
    <property type="term" value="F:ATP binding"/>
    <property type="evidence" value="ECO:0007669"/>
    <property type="project" value="UniProtKB-KW"/>
</dbReference>
<evidence type="ECO:0000256" key="2">
    <source>
        <dbReference type="ARBA" id="ARBA00022741"/>
    </source>
</evidence>
<keyword evidence="2" id="KW-0547">Nucleotide-binding</keyword>
<evidence type="ECO:0000256" key="1">
    <source>
        <dbReference type="ARBA" id="ARBA00022598"/>
    </source>
</evidence>
<dbReference type="EMBL" id="CAJOBC010151590">
    <property type="protein sequence ID" value="CAF4674736.1"/>
    <property type="molecule type" value="Genomic_DNA"/>
</dbReference>
<dbReference type="AlphaFoldDB" id="A0A8S3A331"/>
<gene>
    <name evidence="4" type="ORF">SRO942_LOCUS50947</name>
</gene>
<organism evidence="4 5">
    <name type="scientific">Didymodactylos carnosus</name>
    <dbReference type="NCBI Taxonomy" id="1234261"/>
    <lineage>
        <taxon>Eukaryota</taxon>
        <taxon>Metazoa</taxon>
        <taxon>Spiralia</taxon>
        <taxon>Gnathifera</taxon>
        <taxon>Rotifera</taxon>
        <taxon>Eurotatoria</taxon>
        <taxon>Bdelloidea</taxon>
        <taxon>Philodinida</taxon>
        <taxon>Philodinidae</taxon>
        <taxon>Didymodactylos</taxon>
    </lineage>
</organism>
<evidence type="ECO:0000313" key="5">
    <source>
        <dbReference type="Proteomes" id="UP000681722"/>
    </source>
</evidence>
<protein>
    <submittedName>
        <fullName evidence="4">Uncharacterized protein</fullName>
    </submittedName>
</protein>
<accession>A0A8S3A331</accession>
<keyword evidence="1" id="KW-0436">Ligase</keyword>
<proteinExistence type="predicted"/>
<sequence length="123" mass="13998">MAVVVPNKEYAQAFALKHNLKHFDTKNPDRGFVDAVMQDLRSIAAKESLRKHEYPSRIIIDFEPFTTENGLLTSSMKPCRYKLAAHYADRLKAAKRTEDRLRNIIEMATGQQLAADEVGNFMA</sequence>
<evidence type="ECO:0000256" key="3">
    <source>
        <dbReference type="ARBA" id="ARBA00022840"/>
    </source>
</evidence>
<dbReference type="PANTHER" id="PTHR43272">
    <property type="entry name" value="LONG-CHAIN-FATTY-ACID--COA LIGASE"/>
    <property type="match status" value="1"/>
</dbReference>
<keyword evidence="3" id="KW-0067">ATP-binding</keyword>